<reference evidence="1" key="2">
    <citation type="submission" date="2025-03" db="EMBL/GenBank/DDBJ databases">
        <authorList>
            <consortium name="ELIXIR-Norway"/>
            <consortium name="Elixir Norway"/>
        </authorList>
    </citation>
    <scope>NUCLEOTIDE SEQUENCE</scope>
</reference>
<dbReference type="Proteomes" id="UP001162501">
    <property type="component" value="Chromosome 15"/>
</dbReference>
<feature type="non-terminal residue" evidence="1">
    <location>
        <position position="1"/>
    </location>
</feature>
<proteinExistence type="predicted"/>
<evidence type="ECO:0000313" key="1">
    <source>
        <dbReference type="EMBL" id="CAM9682050.1"/>
    </source>
</evidence>
<sequence length="54" mass="6427">WKKKRCQLFSYKLLPGPFILCRMVPDQGIIRALLWIFALLEMKFLSKEIGSDKR</sequence>
<protein>
    <submittedName>
        <fullName evidence="1">Uncharacterized protein</fullName>
    </submittedName>
</protein>
<organism evidence="1 2">
    <name type="scientific">Rangifer tarandus platyrhynchus</name>
    <name type="common">Svalbard reindeer</name>
    <dbReference type="NCBI Taxonomy" id="3082113"/>
    <lineage>
        <taxon>Eukaryota</taxon>
        <taxon>Metazoa</taxon>
        <taxon>Chordata</taxon>
        <taxon>Craniata</taxon>
        <taxon>Vertebrata</taxon>
        <taxon>Euteleostomi</taxon>
        <taxon>Mammalia</taxon>
        <taxon>Eutheria</taxon>
        <taxon>Laurasiatheria</taxon>
        <taxon>Artiodactyla</taxon>
        <taxon>Ruminantia</taxon>
        <taxon>Pecora</taxon>
        <taxon>Cervidae</taxon>
        <taxon>Odocoileinae</taxon>
        <taxon>Rangifer</taxon>
    </lineage>
</organism>
<feature type="non-terminal residue" evidence="1">
    <location>
        <position position="54"/>
    </location>
</feature>
<name>A0AC59YH77_RANTA</name>
<dbReference type="EMBL" id="OX596099">
    <property type="protein sequence ID" value="CAM9682050.1"/>
    <property type="molecule type" value="Genomic_DNA"/>
</dbReference>
<gene>
    <name evidence="1" type="ORF">MRATA1EN22A_LOCUS5955</name>
</gene>
<reference evidence="1" key="1">
    <citation type="submission" date="2023-05" db="EMBL/GenBank/DDBJ databases">
        <authorList>
            <consortium name="ELIXIR-Norway"/>
        </authorList>
    </citation>
    <scope>NUCLEOTIDE SEQUENCE</scope>
</reference>
<accession>A0AC59YH77</accession>
<evidence type="ECO:0000313" key="2">
    <source>
        <dbReference type="Proteomes" id="UP001162501"/>
    </source>
</evidence>